<dbReference type="Pfam" id="PF06863">
    <property type="entry name" value="DUF1254"/>
    <property type="match status" value="1"/>
</dbReference>
<dbReference type="InterPro" id="IPR010621">
    <property type="entry name" value="DUF1214"/>
</dbReference>
<dbReference type="InterPro" id="IPR037050">
    <property type="entry name" value="DUF1254_sf"/>
</dbReference>
<feature type="signal peptide" evidence="1">
    <location>
        <begin position="1"/>
        <end position="28"/>
    </location>
</feature>
<reference evidence="4 5" key="1">
    <citation type="submission" date="2020-03" db="EMBL/GenBank/DDBJ databases">
        <authorList>
            <consortium name="Genoscope - CEA"/>
            <person name="William W."/>
        </authorList>
    </citation>
    <scope>NUCLEOTIDE SEQUENCE [LARGE SCALE GENOMIC DNA]</scope>
    <source>
        <strain evidence="5">DSM 16959</strain>
    </source>
</reference>
<evidence type="ECO:0000259" key="2">
    <source>
        <dbReference type="Pfam" id="PF06742"/>
    </source>
</evidence>
<feature type="chain" id="PRO_5027565602" description="DUF1254 domain-containing protein" evidence="1">
    <location>
        <begin position="29"/>
        <end position="507"/>
    </location>
</feature>
<sequence length="507" mass="56191">MRSHKKSCVLNICLAAWCLVGSAMNLQAAETVGRALSSQQNVAVPGQWNPLHLHKDVSPETARAYRREFDTQLATAGYLYALPAYLHAKQRYEFLFNFTRYMGDRGNPFDQFLCVRTPASIKTTDTMPNNDTLYGAAFLDLKASPMVLSVPDIPDRYYSFTLIDAYFYPFAYIGSRTMGQKAGNYLIVGPDWQGSVPAGIREVVKAPTPSINLYQRIYFRNLDDVPNVVKLQDQIRLTPLATFLDPAARVALPDPGPILKDSPLLARDPVEVLRIANRYMAENPPPVEDRSFLDHIAPIGIGPGREIPDDPRMLEVLRAGATAADHAMTALVLDGFPVRNGWQIPPADIGRRNAPGGIATQAMVQLRSIGINHAEEATYYTAYTDGGGQPLNGRQRYTLTFRPDEIPPLLKDKFGFWSLTLYDRTNGLFVDNPRHKYLVRSADPLVFGHDGSLTLLIQPEAPADPKLAANWLPAPAEGDFMLNLRVFVGGPAVVSGRYTPPPIKRQE</sequence>
<dbReference type="Gene3D" id="2.60.40.1610">
    <property type="entry name" value="Domain of unknown function DUF1254"/>
    <property type="match status" value="1"/>
</dbReference>
<organism evidence="4 5">
    <name type="scientific">Denitratisoma oestradiolicum</name>
    <dbReference type="NCBI Taxonomy" id="311182"/>
    <lineage>
        <taxon>Bacteria</taxon>
        <taxon>Pseudomonadati</taxon>
        <taxon>Pseudomonadota</taxon>
        <taxon>Betaproteobacteria</taxon>
        <taxon>Nitrosomonadales</taxon>
        <taxon>Sterolibacteriaceae</taxon>
        <taxon>Denitratisoma</taxon>
    </lineage>
</organism>
<evidence type="ECO:0000259" key="3">
    <source>
        <dbReference type="Pfam" id="PF06863"/>
    </source>
</evidence>
<keyword evidence="1" id="KW-0732">Signal</keyword>
<dbReference type="Gene3D" id="2.60.120.600">
    <property type="entry name" value="Domain of unknown function DUF1214, C-terminal domain"/>
    <property type="match status" value="1"/>
</dbReference>
<dbReference type="KEGG" id="doe:DENOEST_0393"/>
<dbReference type="RefSeq" id="WP_170228172.1">
    <property type="nucleotide sequence ID" value="NZ_LR778301.1"/>
</dbReference>
<evidence type="ECO:0000256" key="1">
    <source>
        <dbReference type="SAM" id="SignalP"/>
    </source>
</evidence>
<evidence type="ECO:0000313" key="5">
    <source>
        <dbReference type="Proteomes" id="UP000515733"/>
    </source>
</evidence>
<feature type="domain" description="DUF1254" evidence="3">
    <location>
        <begin position="111"/>
        <end position="239"/>
    </location>
</feature>
<gene>
    <name evidence="4" type="ORF">DENOEST_0393</name>
</gene>
<dbReference type="Pfam" id="PF06742">
    <property type="entry name" value="DUF1214"/>
    <property type="match status" value="1"/>
</dbReference>
<dbReference type="EMBL" id="LR778301">
    <property type="protein sequence ID" value="CAB1367558.1"/>
    <property type="molecule type" value="Genomic_DNA"/>
</dbReference>
<dbReference type="SUPFAM" id="SSF160935">
    <property type="entry name" value="VPA0735-like"/>
    <property type="match status" value="1"/>
</dbReference>
<dbReference type="PANTHER" id="PTHR36509:SF2">
    <property type="entry name" value="BLL3101 PROTEIN"/>
    <property type="match status" value="1"/>
</dbReference>
<keyword evidence="5" id="KW-1185">Reference proteome</keyword>
<feature type="domain" description="DUF1214" evidence="2">
    <location>
        <begin position="376"/>
        <end position="487"/>
    </location>
</feature>
<proteinExistence type="predicted"/>
<evidence type="ECO:0000313" key="4">
    <source>
        <dbReference type="EMBL" id="CAB1367558.1"/>
    </source>
</evidence>
<protein>
    <recommendedName>
        <fullName evidence="6">DUF1254 domain-containing protein</fullName>
    </recommendedName>
</protein>
<accession>A0A6S6Y4M8</accession>
<dbReference type="PANTHER" id="PTHR36509">
    <property type="entry name" value="BLL3101 PROTEIN"/>
    <property type="match status" value="1"/>
</dbReference>
<evidence type="ECO:0008006" key="6">
    <source>
        <dbReference type="Google" id="ProtNLM"/>
    </source>
</evidence>
<name>A0A6S6Y4M8_9PROT</name>
<dbReference type="Proteomes" id="UP000515733">
    <property type="component" value="Chromosome"/>
</dbReference>
<dbReference type="InterPro" id="IPR037049">
    <property type="entry name" value="DUF1214_C_sf"/>
</dbReference>
<dbReference type="InterPro" id="IPR010679">
    <property type="entry name" value="DUF1254"/>
</dbReference>
<dbReference type="AlphaFoldDB" id="A0A6S6Y4M8"/>